<evidence type="ECO:0000313" key="3">
    <source>
        <dbReference type="Proteomes" id="UP000248405"/>
    </source>
</evidence>
<accession>A0A319CSV4</accession>
<reference evidence="2" key="1">
    <citation type="submission" date="2016-12" db="EMBL/GenBank/DDBJ databases">
        <title>The genomes of Aspergillus section Nigri reveals drivers in fungal speciation.</title>
        <authorList>
            <consortium name="DOE Joint Genome Institute"/>
            <person name="Vesth T.C."/>
            <person name="Nybo J."/>
            <person name="Theobald S."/>
            <person name="Brandl J."/>
            <person name="Frisvad J.C."/>
            <person name="Nielsen K.F."/>
            <person name="Lyhne E.K."/>
            <person name="Kogle M.E."/>
            <person name="Kuo A."/>
            <person name="Riley R."/>
            <person name="Clum A."/>
            <person name="Nolan M."/>
            <person name="Lipzen A."/>
            <person name="Salamov A."/>
            <person name="Henrissat B."/>
            <person name="Wiebenga A."/>
            <person name="De Vries R.P."/>
            <person name="Grigoriev I.V."/>
            <person name="Mortensen U.H."/>
            <person name="Andersen M.R."/>
            <person name="Baker S.E."/>
        </authorList>
    </citation>
    <scope>NUCLEOTIDE SEQUENCE [LARGE SCALE GENOMIC DNA]</scope>
    <source>
        <strain evidence="2">CBS 113365</strain>
    </source>
</reference>
<evidence type="ECO:0000313" key="2">
    <source>
        <dbReference type="EMBL" id="PYH71342.1"/>
    </source>
</evidence>
<protein>
    <submittedName>
        <fullName evidence="2">Uncharacterized protein</fullName>
    </submittedName>
</protein>
<dbReference type="RefSeq" id="XP_025565136.1">
    <property type="nucleotide sequence ID" value="XM_025702201.1"/>
</dbReference>
<dbReference type="Proteomes" id="UP000248405">
    <property type="component" value="Unassembled WGS sequence"/>
</dbReference>
<organism evidence="2 3">
    <name type="scientific">Aspergillus vadensis (strain CBS 113365 / IMI 142717 / IBT 24658)</name>
    <dbReference type="NCBI Taxonomy" id="1448311"/>
    <lineage>
        <taxon>Eukaryota</taxon>
        <taxon>Fungi</taxon>
        <taxon>Dikarya</taxon>
        <taxon>Ascomycota</taxon>
        <taxon>Pezizomycotina</taxon>
        <taxon>Eurotiomycetes</taxon>
        <taxon>Eurotiomycetidae</taxon>
        <taxon>Eurotiales</taxon>
        <taxon>Aspergillaceae</taxon>
        <taxon>Aspergillus</taxon>
        <taxon>Aspergillus subgen. Circumdati</taxon>
    </lineage>
</organism>
<gene>
    <name evidence="2" type="ORF">BO88DRAFT_249352</name>
</gene>
<keyword evidence="3" id="KW-1185">Reference proteome</keyword>
<dbReference type="EMBL" id="KZ821619">
    <property type="protein sequence ID" value="PYH71342.1"/>
    <property type="molecule type" value="Genomic_DNA"/>
</dbReference>
<sequence>MRKDQSVSHAFNPSPYRQILLTPPSPASDVPGPSQPPNRGLAHCSGEPVEWMLNPMPRPVPTAHPRPGSSRSNTEGVVCQLFYQHQAIA</sequence>
<evidence type="ECO:0000256" key="1">
    <source>
        <dbReference type="SAM" id="MobiDB-lite"/>
    </source>
</evidence>
<dbReference type="AlphaFoldDB" id="A0A319CSV4"/>
<dbReference type="GeneID" id="37206793"/>
<feature type="region of interest" description="Disordered" evidence="1">
    <location>
        <begin position="1"/>
        <end position="73"/>
    </location>
</feature>
<proteinExistence type="predicted"/>
<name>A0A319CSV4_ASPVC</name>